<evidence type="ECO:0000313" key="3">
    <source>
        <dbReference type="EMBL" id="SPX61379.1"/>
    </source>
</evidence>
<evidence type="ECO:0000256" key="1">
    <source>
        <dbReference type="SAM" id="SignalP"/>
    </source>
</evidence>
<name>A0A0W0U5E1_9GAMM</name>
<dbReference type="Proteomes" id="UP000251942">
    <property type="component" value="Unassembled WGS sequence"/>
</dbReference>
<evidence type="ECO:0000313" key="2">
    <source>
        <dbReference type="EMBL" id="KTD03136.1"/>
    </source>
</evidence>
<dbReference type="EMBL" id="UGNY01000001">
    <property type="protein sequence ID" value="STX38861.1"/>
    <property type="molecule type" value="Genomic_DNA"/>
</dbReference>
<evidence type="ECO:0000313" key="7">
    <source>
        <dbReference type="Proteomes" id="UP000254033"/>
    </source>
</evidence>
<reference evidence="6 7" key="2">
    <citation type="submission" date="2018-06" db="EMBL/GenBank/DDBJ databases">
        <authorList>
            <consortium name="Pathogen Informatics"/>
            <person name="Doyle S."/>
        </authorList>
    </citation>
    <scope>NUCLEOTIDE SEQUENCE [LARGE SCALE GENOMIC DNA]</scope>
    <source>
        <strain evidence="4 7">NCTC11978</strain>
        <strain evidence="3 6">NCTC12022</strain>
    </source>
</reference>
<keyword evidence="5" id="KW-1185">Reference proteome</keyword>
<dbReference type="AlphaFoldDB" id="A0A0W0U5E1"/>
<evidence type="ECO:0000313" key="4">
    <source>
        <dbReference type="EMBL" id="STX38861.1"/>
    </source>
</evidence>
<sequence length="298" mass="33683">MDFPRFFVCFFLFLVSFGACSETPDRNMGIAFVHGTNDHREDADGGYWKRSFINSLASALPNPANHYIVHCDFSHYMWHEEAAGCLASQLLEFVHEKQIKHLTVYTHSNGANVMRWILSNPTYDPRFMLLSKKIHHVIAIAPSSGGTPLADEAIDGNGFEDEVAWLLGYRNDSVKQQRVGDMALFNDEMLFGSKGRPSLPIPFHVIVGSDVNASPLDKESYCNQYLLNAALKITQHYLDDCSDGFLDCDSQMTAGLFWFYDWQKTKQQTPLSHNQSRHSCFGLDDILRKALFAQGAIQ</sequence>
<dbReference type="SUPFAM" id="SSF53474">
    <property type="entry name" value="alpha/beta-Hydrolases"/>
    <property type="match status" value="1"/>
</dbReference>
<gene>
    <name evidence="2" type="ORF">Lfee_0492</name>
    <name evidence="4" type="ORF">NCTC11978_02051</name>
    <name evidence="3" type="ORF">NCTC12022_02119</name>
</gene>
<dbReference type="Gene3D" id="3.40.50.1820">
    <property type="entry name" value="alpha/beta hydrolase"/>
    <property type="match status" value="1"/>
</dbReference>
<dbReference type="STRING" id="453.Lfee_0492"/>
<dbReference type="EMBL" id="LNYB01000016">
    <property type="protein sequence ID" value="KTD03136.1"/>
    <property type="molecule type" value="Genomic_DNA"/>
</dbReference>
<dbReference type="PATRIC" id="fig|453.4.peg.534"/>
<dbReference type="PROSITE" id="PS51257">
    <property type="entry name" value="PROKAR_LIPOPROTEIN"/>
    <property type="match status" value="1"/>
</dbReference>
<dbReference type="InterPro" id="IPR029058">
    <property type="entry name" value="AB_hydrolase_fold"/>
</dbReference>
<evidence type="ECO:0000313" key="5">
    <source>
        <dbReference type="Proteomes" id="UP000054698"/>
    </source>
</evidence>
<evidence type="ECO:0008006" key="8">
    <source>
        <dbReference type="Google" id="ProtNLM"/>
    </source>
</evidence>
<feature type="chain" id="PRO_5036003114" description="Lipase" evidence="1">
    <location>
        <begin position="22"/>
        <end position="298"/>
    </location>
</feature>
<protein>
    <recommendedName>
        <fullName evidence="8">Lipase</fullName>
    </recommendedName>
</protein>
<keyword evidence="1" id="KW-0732">Signal</keyword>
<dbReference type="EMBL" id="UASS01000019">
    <property type="protein sequence ID" value="SPX61379.1"/>
    <property type="molecule type" value="Genomic_DNA"/>
</dbReference>
<dbReference type="RefSeq" id="WP_058443709.1">
    <property type="nucleotide sequence ID" value="NZ_CAAAHT010000012.1"/>
</dbReference>
<feature type="signal peptide" evidence="1">
    <location>
        <begin position="1"/>
        <end position="21"/>
    </location>
</feature>
<accession>A0A0W0U5E1</accession>
<proteinExistence type="predicted"/>
<dbReference type="Proteomes" id="UP000054698">
    <property type="component" value="Unassembled WGS sequence"/>
</dbReference>
<evidence type="ECO:0000313" key="6">
    <source>
        <dbReference type="Proteomes" id="UP000251942"/>
    </source>
</evidence>
<dbReference type="Proteomes" id="UP000254033">
    <property type="component" value="Unassembled WGS sequence"/>
</dbReference>
<organism evidence="2 5">
    <name type="scientific">Legionella feeleii</name>
    <dbReference type="NCBI Taxonomy" id="453"/>
    <lineage>
        <taxon>Bacteria</taxon>
        <taxon>Pseudomonadati</taxon>
        <taxon>Pseudomonadota</taxon>
        <taxon>Gammaproteobacteria</taxon>
        <taxon>Legionellales</taxon>
        <taxon>Legionellaceae</taxon>
        <taxon>Legionella</taxon>
    </lineage>
</organism>
<reference evidence="2 5" key="1">
    <citation type="submission" date="2015-11" db="EMBL/GenBank/DDBJ databases">
        <title>Genomic analysis of 38 Legionella species identifies large and diverse effector repertoires.</title>
        <authorList>
            <person name="Burstein D."/>
            <person name="Amaro F."/>
            <person name="Zusman T."/>
            <person name="Lifshitz Z."/>
            <person name="Cohen O."/>
            <person name="Gilbert J.A."/>
            <person name="Pupko T."/>
            <person name="Shuman H.A."/>
            <person name="Segal G."/>
        </authorList>
    </citation>
    <scope>NUCLEOTIDE SEQUENCE [LARGE SCALE GENOMIC DNA]</scope>
    <source>
        <strain evidence="2 5">WO-44C</strain>
    </source>
</reference>